<evidence type="ECO:0000313" key="11">
    <source>
        <dbReference type="Proteomes" id="UP000504609"/>
    </source>
</evidence>
<evidence type="ECO:0000256" key="2">
    <source>
        <dbReference type="ARBA" id="ARBA00022771"/>
    </source>
</evidence>
<dbReference type="GO" id="GO:0003700">
    <property type="term" value="F:DNA-binding transcription factor activity"/>
    <property type="evidence" value="ECO:0007669"/>
    <property type="project" value="UniProtKB-UniRule"/>
</dbReference>
<dbReference type="RefSeq" id="XP_022950592.1">
    <property type="nucleotide sequence ID" value="XM_023094824.1"/>
</dbReference>
<comment type="function">
    <text evidence="9">Transcription factor that binds specifically to a 5'-AA[AG]G-3' consensus core sequence.</text>
</comment>
<gene>
    <name evidence="12" type="primary">LOC111453645</name>
</gene>
<dbReference type="GO" id="GO:0005634">
    <property type="term" value="C:nucleus"/>
    <property type="evidence" value="ECO:0007669"/>
    <property type="project" value="UniProtKB-SubCell"/>
</dbReference>
<keyword evidence="3 9" id="KW-0862">Zinc</keyword>
<evidence type="ECO:0000256" key="3">
    <source>
        <dbReference type="ARBA" id="ARBA00022833"/>
    </source>
</evidence>
<dbReference type="PROSITE" id="PS01361">
    <property type="entry name" value="ZF_DOF_1"/>
    <property type="match status" value="1"/>
</dbReference>
<proteinExistence type="predicted"/>
<evidence type="ECO:0000256" key="5">
    <source>
        <dbReference type="ARBA" id="ARBA00023125"/>
    </source>
</evidence>
<dbReference type="InterPro" id="IPR003851">
    <property type="entry name" value="Znf_Dof"/>
</dbReference>
<name>A0A6J1GF90_CUCMO</name>
<accession>A0A6J1GF90</accession>
<dbReference type="GO" id="GO:0003677">
    <property type="term" value="F:DNA binding"/>
    <property type="evidence" value="ECO:0007669"/>
    <property type="project" value="UniProtKB-UniRule"/>
</dbReference>
<keyword evidence="4 9" id="KW-0805">Transcription regulation</keyword>
<dbReference type="AlphaFoldDB" id="A0A6J1GF90"/>
<evidence type="ECO:0000256" key="7">
    <source>
        <dbReference type="ARBA" id="ARBA00023242"/>
    </source>
</evidence>
<dbReference type="Proteomes" id="UP000504609">
    <property type="component" value="Unplaced"/>
</dbReference>
<dbReference type="Pfam" id="PF02701">
    <property type="entry name" value="Zn_ribbon_Dof"/>
    <property type="match status" value="1"/>
</dbReference>
<protein>
    <recommendedName>
        <fullName evidence="9">Dof zinc finger protein</fullName>
    </recommendedName>
</protein>
<feature type="domain" description="Dof-type" evidence="10">
    <location>
        <begin position="28"/>
        <end position="82"/>
    </location>
</feature>
<keyword evidence="2 8" id="KW-0863">Zinc-finger</keyword>
<dbReference type="PROSITE" id="PS50884">
    <property type="entry name" value="ZF_DOF_2"/>
    <property type="match status" value="1"/>
</dbReference>
<sequence>MLPEKAEVGGCRSKNDQTKLTSDHQQALKCPRCDSPNTKFCYYNNYSLTQPRHFCKTCRRYWTKGGALRNVPVGGGCRRNKKVKTSSSFRLQTSKDDSGSSNPEIGRLGFFVNGFASSQLGGNQNSGFSPVPSTGLYDQFGGFSLDQSRSPNSMNPSTGFINSLNLDTSLASSIESLSSMNQDLHWKLQQQRLAMLLGGHNSTATDKNRGVSSPIPLEDHAQELNPGSFRNLEISKPDAFNSSDFNNARKETVVGAGGDSAAADEWFFGDSYAPSSMMAGTAGAAAAGYNSGDSAAAGCDGVREWHDLHQYTHLP</sequence>
<keyword evidence="5 8" id="KW-0238">DNA-binding</keyword>
<dbReference type="InterPro" id="IPR045174">
    <property type="entry name" value="Dof"/>
</dbReference>
<dbReference type="PANTHER" id="PTHR31992:SF313">
    <property type="entry name" value="DOF ZINC FINGER PROTEIN DOF5.7"/>
    <property type="match status" value="1"/>
</dbReference>
<reference evidence="12" key="1">
    <citation type="submission" date="2025-08" db="UniProtKB">
        <authorList>
            <consortium name="RefSeq"/>
        </authorList>
    </citation>
    <scope>IDENTIFICATION</scope>
    <source>
        <tissue evidence="12">Young leaves</tissue>
    </source>
</reference>
<evidence type="ECO:0000256" key="6">
    <source>
        <dbReference type="ARBA" id="ARBA00023163"/>
    </source>
</evidence>
<organism evidence="11 12">
    <name type="scientific">Cucurbita moschata</name>
    <name type="common">Winter crookneck squash</name>
    <name type="synonym">Cucurbita pepo var. moschata</name>
    <dbReference type="NCBI Taxonomy" id="3662"/>
    <lineage>
        <taxon>Eukaryota</taxon>
        <taxon>Viridiplantae</taxon>
        <taxon>Streptophyta</taxon>
        <taxon>Embryophyta</taxon>
        <taxon>Tracheophyta</taxon>
        <taxon>Spermatophyta</taxon>
        <taxon>Magnoliopsida</taxon>
        <taxon>eudicotyledons</taxon>
        <taxon>Gunneridae</taxon>
        <taxon>Pentapetalae</taxon>
        <taxon>rosids</taxon>
        <taxon>fabids</taxon>
        <taxon>Cucurbitales</taxon>
        <taxon>Cucurbitaceae</taxon>
        <taxon>Cucurbiteae</taxon>
        <taxon>Cucurbita</taxon>
    </lineage>
</organism>
<dbReference type="PANTHER" id="PTHR31992">
    <property type="entry name" value="DOF ZINC FINGER PROTEIN DOF1.4-RELATED"/>
    <property type="match status" value="1"/>
</dbReference>
<keyword evidence="11" id="KW-1185">Reference proteome</keyword>
<evidence type="ECO:0000259" key="10">
    <source>
        <dbReference type="PROSITE" id="PS50884"/>
    </source>
</evidence>
<evidence type="ECO:0000256" key="4">
    <source>
        <dbReference type="ARBA" id="ARBA00023015"/>
    </source>
</evidence>
<keyword evidence="1 9" id="KW-0479">Metal-binding</keyword>
<evidence type="ECO:0000313" key="12">
    <source>
        <dbReference type="RefSeq" id="XP_022950592.1"/>
    </source>
</evidence>
<dbReference type="KEGG" id="cmos:111453645"/>
<evidence type="ECO:0000256" key="8">
    <source>
        <dbReference type="PROSITE-ProRule" id="PRU00071"/>
    </source>
</evidence>
<evidence type="ECO:0000256" key="9">
    <source>
        <dbReference type="RuleBase" id="RU369094"/>
    </source>
</evidence>
<evidence type="ECO:0000256" key="1">
    <source>
        <dbReference type="ARBA" id="ARBA00022723"/>
    </source>
</evidence>
<comment type="subcellular location">
    <subcellularLocation>
        <location evidence="8 9">Nucleus</location>
    </subcellularLocation>
</comment>
<dbReference type="GeneID" id="111453645"/>
<keyword evidence="6 9" id="KW-0804">Transcription</keyword>
<dbReference type="GO" id="GO:0008270">
    <property type="term" value="F:zinc ion binding"/>
    <property type="evidence" value="ECO:0007669"/>
    <property type="project" value="UniProtKB-KW"/>
</dbReference>
<keyword evidence="7 8" id="KW-0539">Nucleus</keyword>